<dbReference type="Proteomes" id="UP000827872">
    <property type="component" value="Linkage Group LG15"/>
</dbReference>
<gene>
    <name evidence="1" type="ORF">K3G42_008374</name>
</gene>
<proteinExistence type="predicted"/>
<dbReference type="EMBL" id="CM037628">
    <property type="protein sequence ID" value="KAH7996599.1"/>
    <property type="molecule type" value="Genomic_DNA"/>
</dbReference>
<organism evidence="1 2">
    <name type="scientific">Sphaerodactylus townsendi</name>
    <dbReference type="NCBI Taxonomy" id="933632"/>
    <lineage>
        <taxon>Eukaryota</taxon>
        <taxon>Metazoa</taxon>
        <taxon>Chordata</taxon>
        <taxon>Craniata</taxon>
        <taxon>Vertebrata</taxon>
        <taxon>Euteleostomi</taxon>
        <taxon>Lepidosauria</taxon>
        <taxon>Squamata</taxon>
        <taxon>Bifurcata</taxon>
        <taxon>Gekkota</taxon>
        <taxon>Sphaerodactylidae</taxon>
        <taxon>Sphaerodactylus</taxon>
    </lineage>
</organism>
<protein>
    <submittedName>
        <fullName evidence="1">Uncharacterized protein</fullName>
    </submittedName>
</protein>
<comment type="caution">
    <text evidence="1">The sequence shown here is derived from an EMBL/GenBank/DDBJ whole genome shotgun (WGS) entry which is preliminary data.</text>
</comment>
<accession>A0ACB8EV98</accession>
<keyword evidence="2" id="KW-1185">Reference proteome</keyword>
<sequence>MQRGRPLEGSGYCQKKKPQTGSQGKEAESVLARKFSSLLLSPSLLTILGAELPRSASQSLVVGVAARASSACAAAAAATSSPALARDRTGRAAPAPGFATTRGAQSARAAPRGADPEARDGRDFLQKWLMYLAEIQWALLDPCQRPTYRDIVQDNYGTLLSLDSGNMNSNPQPGGNEATQAPKPLPERSESSLYFGPGGHQGQPATPALQGYFHKVTCLQPQKSFLGQGCGRGCSRSISIRSFAYFPVASATVNPVSPQQVFFLPTVSDQQAFRVHRPPIFHENLTL</sequence>
<evidence type="ECO:0000313" key="2">
    <source>
        <dbReference type="Proteomes" id="UP000827872"/>
    </source>
</evidence>
<name>A0ACB8EV98_9SAUR</name>
<reference evidence="1" key="1">
    <citation type="submission" date="2021-08" db="EMBL/GenBank/DDBJ databases">
        <title>The first chromosome-level gecko genome reveals the dynamic sex chromosomes of Neotropical dwarf geckos (Sphaerodactylidae: Sphaerodactylus).</title>
        <authorList>
            <person name="Pinto B.J."/>
            <person name="Keating S.E."/>
            <person name="Gamble T."/>
        </authorList>
    </citation>
    <scope>NUCLEOTIDE SEQUENCE</scope>
    <source>
        <strain evidence="1">TG3544</strain>
    </source>
</reference>
<evidence type="ECO:0000313" key="1">
    <source>
        <dbReference type="EMBL" id="KAH7996599.1"/>
    </source>
</evidence>